<dbReference type="CTD" id="79682"/>
<evidence type="ECO:0000313" key="13">
    <source>
        <dbReference type="RefSeq" id="XP_006834568.1"/>
    </source>
</evidence>
<keyword evidence="6 10" id="KW-0175">Coiled coil</keyword>
<comment type="similarity">
    <text evidence="3">Belongs to the CENP-U/AME1 family.</text>
</comment>
<keyword evidence="8" id="KW-0137">Centromere</keyword>
<reference evidence="13" key="1">
    <citation type="submission" date="2025-08" db="UniProtKB">
        <authorList>
            <consortium name="RefSeq"/>
        </authorList>
    </citation>
    <scope>IDENTIFICATION</scope>
    <source>
        <tissue evidence="13">Spleen</tissue>
    </source>
</reference>
<keyword evidence="5" id="KW-0158">Chromosome</keyword>
<sequence>MEGRESVSNWLYGLGGALVRHDCEIPGGALTARLRFAALSSAGFAGTLVGSEIWRRQRGFPTLECRGCVKDSKNTLGRPYPMKDKADPKPTDVFDFPDNSDVLSIDKLGENEQDEEPYEVFAPPLHSTAIYADEEEFSKVCGSSVPSTPQGKEAERSLNISENEANQSESVKNNAQEVGGNLKLVTDDRESRQSSDVAKPDKQYATKDKTSTQQHKAIPATVSSELSGKPAKSVTPKKTGHLNAPSSVEKETCATKRQQKVQKRKKISHGKEKTSRSKNLDSSDSDISDHVIIWCAEGKKTSDLMELDVVLSAFEKTSLKYKQRIESRVCKEAINKFYYNMKEELIKLIKEVQVLKNLKRKNAKMSSGIKEKRQRLIEVQDELLRLEPQLEQLQTKYDELKERKSSLKTAAHFLSNLKQLHQDYSDVQEKEPEATETYDSSSLPALLLKSRGILGAENHLRNINHQLEKLLSQE</sequence>
<feature type="region of interest" description="Disordered" evidence="11">
    <location>
        <begin position="76"/>
        <end position="97"/>
    </location>
</feature>
<feature type="compositionally biased region" description="Basic and acidic residues" evidence="11">
    <location>
        <begin position="185"/>
        <end position="210"/>
    </location>
</feature>
<dbReference type="AlphaFoldDB" id="A0A9B0T9A8"/>
<feature type="region of interest" description="Disordered" evidence="11">
    <location>
        <begin position="141"/>
        <end position="284"/>
    </location>
</feature>
<feature type="compositionally biased region" description="Basic and acidic residues" evidence="11">
    <location>
        <begin position="81"/>
        <end position="92"/>
    </location>
</feature>
<dbReference type="InterPro" id="IPR025214">
    <property type="entry name" value="CENP-U"/>
</dbReference>
<dbReference type="GO" id="GO:0005634">
    <property type="term" value="C:nucleus"/>
    <property type="evidence" value="ECO:0007669"/>
    <property type="project" value="UniProtKB-SubCell"/>
</dbReference>
<feature type="compositionally biased region" description="Polar residues" evidence="11">
    <location>
        <begin position="158"/>
        <end position="176"/>
    </location>
</feature>
<keyword evidence="12" id="KW-1185">Reference proteome</keyword>
<feature type="coiled-coil region" evidence="10">
    <location>
        <begin position="355"/>
        <end position="410"/>
    </location>
</feature>
<evidence type="ECO:0000256" key="7">
    <source>
        <dbReference type="ARBA" id="ARBA00023242"/>
    </source>
</evidence>
<evidence type="ECO:0000256" key="6">
    <source>
        <dbReference type="ARBA" id="ARBA00023054"/>
    </source>
</evidence>
<evidence type="ECO:0000256" key="1">
    <source>
        <dbReference type="ARBA" id="ARBA00004123"/>
    </source>
</evidence>
<protein>
    <recommendedName>
        <fullName evidence="4">Centromere protein U</fullName>
    </recommendedName>
    <alternativeName>
        <fullName evidence="9">MLF1-interacting protein</fullName>
    </alternativeName>
</protein>
<comment type="subcellular location">
    <subcellularLocation>
        <location evidence="2">Chromosome</location>
        <location evidence="2">Centromere</location>
    </subcellularLocation>
    <subcellularLocation>
        <location evidence="1">Nucleus</location>
    </subcellularLocation>
</comment>
<evidence type="ECO:0000256" key="3">
    <source>
        <dbReference type="ARBA" id="ARBA00010440"/>
    </source>
</evidence>
<accession>A0A9B0T9A8</accession>
<organism evidence="12 13">
    <name type="scientific">Chrysochloris asiatica</name>
    <name type="common">Cape golden mole</name>
    <dbReference type="NCBI Taxonomy" id="185453"/>
    <lineage>
        <taxon>Eukaryota</taxon>
        <taxon>Metazoa</taxon>
        <taxon>Chordata</taxon>
        <taxon>Craniata</taxon>
        <taxon>Vertebrata</taxon>
        <taxon>Euteleostomi</taxon>
        <taxon>Mammalia</taxon>
        <taxon>Eutheria</taxon>
        <taxon>Afrotheria</taxon>
        <taxon>Chrysochloridae</taxon>
        <taxon>Chrysochlorinae</taxon>
        <taxon>Chrysochloris</taxon>
    </lineage>
</organism>
<evidence type="ECO:0000256" key="8">
    <source>
        <dbReference type="ARBA" id="ARBA00023328"/>
    </source>
</evidence>
<dbReference type="GeneID" id="102838507"/>
<evidence type="ECO:0000256" key="10">
    <source>
        <dbReference type="SAM" id="Coils"/>
    </source>
</evidence>
<gene>
    <name evidence="13" type="primary">CENPU</name>
</gene>
<evidence type="ECO:0000256" key="11">
    <source>
        <dbReference type="SAM" id="MobiDB-lite"/>
    </source>
</evidence>
<feature type="compositionally biased region" description="Basic and acidic residues" evidence="11">
    <location>
        <begin position="269"/>
        <end position="281"/>
    </location>
</feature>
<dbReference type="GO" id="GO:0000775">
    <property type="term" value="C:chromosome, centromeric region"/>
    <property type="evidence" value="ECO:0007669"/>
    <property type="project" value="UniProtKB-SubCell"/>
</dbReference>
<dbReference type="Pfam" id="PF13097">
    <property type="entry name" value="CENP-U"/>
    <property type="match status" value="1"/>
</dbReference>
<dbReference type="OrthoDB" id="8959258at2759"/>
<keyword evidence="7" id="KW-0539">Nucleus</keyword>
<feature type="compositionally biased region" description="Basic residues" evidence="11">
    <location>
        <begin position="257"/>
        <end position="268"/>
    </location>
</feature>
<dbReference type="PANTHER" id="PTHR32222">
    <property type="entry name" value="CENTROMERE PROTEIN U"/>
    <property type="match status" value="1"/>
</dbReference>
<evidence type="ECO:0000313" key="12">
    <source>
        <dbReference type="Proteomes" id="UP000504623"/>
    </source>
</evidence>
<dbReference type="RefSeq" id="XP_006834568.1">
    <property type="nucleotide sequence ID" value="XM_006834505.1"/>
</dbReference>
<evidence type="ECO:0000256" key="2">
    <source>
        <dbReference type="ARBA" id="ARBA00004584"/>
    </source>
</evidence>
<evidence type="ECO:0000256" key="5">
    <source>
        <dbReference type="ARBA" id="ARBA00022454"/>
    </source>
</evidence>
<evidence type="ECO:0000256" key="4">
    <source>
        <dbReference type="ARBA" id="ARBA00016402"/>
    </source>
</evidence>
<evidence type="ECO:0000256" key="9">
    <source>
        <dbReference type="ARBA" id="ARBA00031456"/>
    </source>
</evidence>
<dbReference type="Proteomes" id="UP000504623">
    <property type="component" value="Unplaced"/>
</dbReference>
<proteinExistence type="inferred from homology"/>
<name>A0A9B0T9A8_CHRAS</name>
<feature type="compositionally biased region" description="Polar residues" evidence="11">
    <location>
        <begin position="211"/>
        <end position="226"/>
    </location>
</feature>
<dbReference type="PANTHER" id="PTHR32222:SF1">
    <property type="entry name" value="CENTROMERE PROTEIN U"/>
    <property type="match status" value="1"/>
</dbReference>